<feature type="domain" description="UspA" evidence="2">
    <location>
        <begin position="6"/>
        <end position="148"/>
    </location>
</feature>
<dbReference type="AlphaFoldDB" id="A0A971M514"/>
<dbReference type="PANTHER" id="PTHR46268">
    <property type="entry name" value="STRESS RESPONSE PROTEIN NHAX"/>
    <property type="match status" value="1"/>
</dbReference>
<dbReference type="InterPro" id="IPR006016">
    <property type="entry name" value="UspA"/>
</dbReference>
<sequence>MLRPTKILVPTDFSEYSDKALKQGLDIAKQYNAKVFLLHVIPRDIQRCAIDYCLSEDQVRGIEEQMVTRAKTDMQQQLDKFPRSREVEVVTDIKRGIPYEAILEEEAANGIDLIVIASLGRTGIARLIVGSVARNVLKGAKCPVLLTK</sequence>
<dbReference type="PANTHER" id="PTHR46268:SF22">
    <property type="entry name" value="SENSOR PROTEIN KDPD-RELATED"/>
    <property type="match status" value="1"/>
</dbReference>
<gene>
    <name evidence="3" type="ORF">GXY80_07850</name>
</gene>
<dbReference type="Pfam" id="PF00582">
    <property type="entry name" value="Usp"/>
    <property type="match status" value="1"/>
</dbReference>
<protein>
    <submittedName>
        <fullName evidence="3">Universal stress protein</fullName>
    </submittedName>
</protein>
<evidence type="ECO:0000256" key="1">
    <source>
        <dbReference type="ARBA" id="ARBA00008791"/>
    </source>
</evidence>
<comment type="caution">
    <text evidence="3">The sequence shown here is derived from an EMBL/GenBank/DDBJ whole genome shotgun (WGS) entry which is preliminary data.</text>
</comment>
<reference evidence="3" key="2">
    <citation type="submission" date="2020-01" db="EMBL/GenBank/DDBJ databases">
        <authorList>
            <person name="Campanaro S."/>
        </authorList>
    </citation>
    <scope>NUCLEOTIDE SEQUENCE</scope>
    <source>
        <strain evidence="3">AS06rmzACSIP_7</strain>
    </source>
</reference>
<evidence type="ECO:0000313" key="4">
    <source>
        <dbReference type="Proteomes" id="UP000777265"/>
    </source>
</evidence>
<dbReference type="CDD" id="cd00293">
    <property type="entry name" value="USP-like"/>
    <property type="match status" value="1"/>
</dbReference>
<evidence type="ECO:0000313" key="3">
    <source>
        <dbReference type="EMBL" id="NLW35379.1"/>
    </source>
</evidence>
<proteinExistence type="inferred from homology"/>
<comment type="similarity">
    <text evidence="1">Belongs to the universal stress protein A family.</text>
</comment>
<organism evidence="3 4">
    <name type="scientific">Syntrophorhabdus aromaticivorans</name>
    <dbReference type="NCBI Taxonomy" id="328301"/>
    <lineage>
        <taxon>Bacteria</taxon>
        <taxon>Pseudomonadati</taxon>
        <taxon>Thermodesulfobacteriota</taxon>
        <taxon>Syntrophorhabdia</taxon>
        <taxon>Syntrophorhabdales</taxon>
        <taxon>Syntrophorhabdaceae</taxon>
        <taxon>Syntrophorhabdus</taxon>
    </lineage>
</organism>
<evidence type="ECO:0000259" key="2">
    <source>
        <dbReference type="Pfam" id="PF00582"/>
    </source>
</evidence>
<dbReference type="InterPro" id="IPR014729">
    <property type="entry name" value="Rossmann-like_a/b/a_fold"/>
</dbReference>
<accession>A0A971M514</accession>
<dbReference type="PRINTS" id="PR01438">
    <property type="entry name" value="UNVRSLSTRESS"/>
</dbReference>
<dbReference type="SUPFAM" id="SSF52402">
    <property type="entry name" value="Adenine nucleotide alpha hydrolases-like"/>
    <property type="match status" value="1"/>
</dbReference>
<dbReference type="InterPro" id="IPR006015">
    <property type="entry name" value="Universal_stress_UspA"/>
</dbReference>
<dbReference type="EMBL" id="JAAYEE010000128">
    <property type="protein sequence ID" value="NLW35379.1"/>
    <property type="molecule type" value="Genomic_DNA"/>
</dbReference>
<dbReference type="Proteomes" id="UP000777265">
    <property type="component" value="Unassembled WGS sequence"/>
</dbReference>
<name>A0A971M514_9BACT</name>
<dbReference type="Gene3D" id="3.40.50.620">
    <property type="entry name" value="HUPs"/>
    <property type="match status" value="1"/>
</dbReference>
<reference evidence="3" key="1">
    <citation type="journal article" date="2020" name="Biotechnol. Biofuels">
        <title>New insights from the biogas microbiome by comprehensive genome-resolved metagenomics of nearly 1600 species originating from multiple anaerobic digesters.</title>
        <authorList>
            <person name="Campanaro S."/>
            <person name="Treu L."/>
            <person name="Rodriguez-R L.M."/>
            <person name="Kovalovszki A."/>
            <person name="Ziels R.M."/>
            <person name="Maus I."/>
            <person name="Zhu X."/>
            <person name="Kougias P.G."/>
            <person name="Basile A."/>
            <person name="Luo G."/>
            <person name="Schluter A."/>
            <person name="Konstantinidis K.T."/>
            <person name="Angelidaki I."/>
        </authorList>
    </citation>
    <scope>NUCLEOTIDE SEQUENCE</scope>
    <source>
        <strain evidence="3">AS06rmzACSIP_7</strain>
    </source>
</reference>